<organism evidence="12 13">
    <name type="scientific">Syntrophomonas zehnderi OL-4</name>
    <dbReference type="NCBI Taxonomy" id="690567"/>
    <lineage>
        <taxon>Bacteria</taxon>
        <taxon>Bacillati</taxon>
        <taxon>Bacillota</taxon>
        <taxon>Clostridia</taxon>
        <taxon>Eubacteriales</taxon>
        <taxon>Syntrophomonadaceae</taxon>
        <taxon>Syntrophomonas</taxon>
    </lineage>
</organism>
<evidence type="ECO:0000313" key="13">
    <source>
        <dbReference type="Proteomes" id="UP000045545"/>
    </source>
</evidence>
<dbReference type="OrthoDB" id="9802448at2"/>
<dbReference type="InterPro" id="IPR007696">
    <property type="entry name" value="DNA_mismatch_repair_MutS_core"/>
</dbReference>
<dbReference type="InterPro" id="IPR005748">
    <property type="entry name" value="DNA_mismatch_repair_MutS"/>
</dbReference>
<evidence type="ECO:0000256" key="7">
    <source>
        <dbReference type="ARBA" id="ARBA00023204"/>
    </source>
</evidence>
<dbReference type="Gene3D" id="3.40.50.300">
    <property type="entry name" value="P-loop containing nucleotide triphosphate hydrolases"/>
    <property type="match status" value="1"/>
</dbReference>
<dbReference type="NCBIfam" id="NF003810">
    <property type="entry name" value="PRK05399.1"/>
    <property type="match status" value="1"/>
</dbReference>
<dbReference type="FunFam" id="3.40.1170.10:FF:000001">
    <property type="entry name" value="DNA mismatch repair protein MutS"/>
    <property type="match status" value="1"/>
</dbReference>
<accession>A0A0E4GBI6</accession>
<sequence>MANYTPMIEQYLQIKREHHDSILFFRLGDFYEMFFEDAQLASRELEIVLTARDGGAEKIPMCGIPYHAVNNYLPRLIAKGHKVAICEQVEDPKQAAGIVKREVTRIITPGTLLEEFMLDEEQNNYLAAIDVKGDLIGFAYIDISTGDFRITEMMGREARHELDSELRRVSPAECLISARATNNSLWNEDMSEQDILPTLYPEADMNWDDSLSILYNHFGFDAREQFGLQQYSIGIQAAAMIIHFLDSTQKSRLLHIDRLTGYHSSNYLELDAFTRRNLELTAGIRSGRKEGSLLDILDHCRTSMGKRNLRRWLEQPLMNINDINLRLDGVEELLRQIKLRETCREYLDQIYDLERLSAKIGSGLVNARDLLALKKSLAVLPELKESLAGCQSAILLDIAHLDPLTALVELVDAAIDEDAGLSVKEGGIIKTGYNPEIDELRNLSTQGANYLIELENREKLRSGIKNLKVGYNRVFGYYLEVSKANINLVPPDYIRKQTLVNSERYITDELKNYEHKILGAREKLFALEYQIFLEIRQRLEAFIPSIQASAQAVADLDVLVSLAQLAYLHDYVRPQLSLDGKLDIKAGRHPVVEQTLTDSRFVPNDIHLDMQENRFAIITGPNMGGKSTYMRQAALINILAQMGSFVPANEAQVSIVDRIFTRVGAADDLSAGQSTFMVEMVELANIIKFATPQSLIILDEIGRGTSTYDGLSIAQAVSEYIHDKIKARTLFATHYHELTALDESRSGLTNLSVSVMETGESVTFLKKVLPGKADKSYGIHVAQLAGLPRVVTDRAYEVLASLENEAFKPGRPLIEQISLFNEPPSEILEELDRLDVDSLSPREALSILYKWKEKRSI</sequence>
<name>A0A0E4GBI6_9FIRM</name>
<dbReference type="RefSeq" id="WP_157609501.1">
    <property type="nucleotide sequence ID" value="NZ_CGIH01000025.1"/>
</dbReference>
<dbReference type="PROSITE" id="PS00486">
    <property type="entry name" value="DNA_MISMATCH_REPAIR_2"/>
    <property type="match status" value="1"/>
</dbReference>
<feature type="domain" description="DNA mismatch repair proteins mutS family" evidence="11">
    <location>
        <begin position="694"/>
        <end position="710"/>
    </location>
</feature>
<dbReference type="Gene3D" id="3.30.420.110">
    <property type="entry name" value="MutS, connector domain"/>
    <property type="match status" value="1"/>
</dbReference>
<keyword evidence="4 9" id="KW-0227">DNA damage</keyword>
<dbReference type="PIRSF" id="PIRSF037677">
    <property type="entry name" value="DNA_mis_repair_Msh6"/>
    <property type="match status" value="1"/>
</dbReference>
<keyword evidence="6 9" id="KW-0238">DNA-binding</keyword>
<comment type="similarity">
    <text evidence="1 9 10">Belongs to the DNA mismatch repair MutS family.</text>
</comment>
<dbReference type="InterPro" id="IPR000432">
    <property type="entry name" value="DNA_mismatch_repair_MutS_C"/>
</dbReference>
<dbReference type="SUPFAM" id="SSF48334">
    <property type="entry name" value="DNA repair protein MutS, domain III"/>
    <property type="match status" value="1"/>
</dbReference>
<evidence type="ECO:0000256" key="8">
    <source>
        <dbReference type="ARBA" id="ARBA00024647"/>
    </source>
</evidence>
<dbReference type="InterPro" id="IPR007860">
    <property type="entry name" value="DNA_mmatch_repair_MutS_con_dom"/>
</dbReference>
<evidence type="ECO:0000256" key="4">
    <source>
        <dbReference type="ARBA" id="ARBA00022763"/>
    </source>
</evidence>
<dbReference type="PANTHER" id="PTHR11361">
    <property type="entry name" value="DNA MISMATCH REPAIR PROTEIN MUTS FAMILY MEMBER"/>
    <property type="match status" value="1"/>
</dbReference>
<dbReference type="PANTHER" id="PTHR11361:SF34">
    <property type="entry name" value="DNA MISMATCH REPAIR PROTEIN MSH1, MITOCHONDRIAL"/>
    <property type="match status" value="1"/>
</dbReference>
<evidence type="ECO:0000259" key="11">
    <source>
        <dbReference type="PROSITE" id="PS00486"/>
    </source>
</evidence>
<protein>
    <recommendedName>
        <fullName evidence="2 9">DNA mismatch repair protein MutS</fullName>
    </recommendedName>
</protein>
<dbReference type="SUPFAM" id="SSF53150">
    <property type="entry name" value="DNA repair protein MutS, domain II"/>
    <property type="match status" value="1"/>
</dbReference>
<dbReference type="Gene3D" id="6.10.140.430">
    <property type="match status" value="1"/>
</dbReference>
<feature type="binding site" evidence="9">
    <location>
        <begin position="620"/>
        <end position="627"/>
    </location>
    <ligand>
        <name>ATP</name>
        <dbReference type="ChEBI" id="CHEBI:30616"/>
    </ligand>
</feature>
<keyword evidence="13" id="KW-1185">Reference proteome</keyword>
<evidence type="ECO:0000313" key="12">
    <source>
        <dbReference type="EMBL" id="CFX45638.1"/>
    </source>
</evidence>
<dbReference type="InterPro" id="IPR007695">
    <property type="entry name" value="DNA_mismatch_repair_MutS-lik_N"/>
</dbReference>
<dbReference type="STRING" id="690567.1253"/>
<dbReference type="InterPro" id="IPR017261">
    <property type="entry name" value="DNA_mismatch_repair_MutS/MSH"/>
</dbReference>
<dbReference type="InterPro" id="IPR027417">
    <property type="entry name" value="P-loop_NTPase"/>
</dbReference>
<dbReference type="Proteomes" id="UP000045545">
    <property type="component" value="Unassembled WGS sequence"/>
</dbReference>
<evidence type="ECO:0000256" key="3">
    <source>
        <dbReference type="ARBA" id="ARBA00022741"/>
    </source>
</evidence>
<keyword evidence="5 9" id="KW-0067">ATP-binding</keyword>
<dbReference type="SMART" id="SM00533">
    <property type="entry name" value="MUTSd"/>
    <property type="match status" value="1"/>
</dbReference>
<evidence type="ECO:0000256" key="10">
    <source>
        <dbReference type="RuleBase" id="RU003756"/>
    </source>
</evidence>
<proteinExistence type="inferred from homology"/>
<dbReference type="InterPro" id="IPR036678">
    <property type="entry name" value="MutS_con_dom_sf"/>
</dbReference>
<dbReference type="FunFam" id="3.40.50.300:FF:000870">
    <property type="entry name" value="MutS protein homolog 4"/>
    <property type="match status" value="1"/>
</dbReference>
<dbReference type="Pfam" id="PF01624">
    <property type="entry name" value="MutS_I"/>
    <property type="match status" value="1"/>
</dbReference>
<dbReference type="FunFam" id="1.10.1420.10:FF:000001">
    <property type="entry name" value="DNA mismatch repair protein MutS"/>
    <property type="match status" value="1"/>
</dbReference>
<reference evidence="12 13" key="1">
    <citation type="submission" date="2015-03" db="EMBL/GenBank/DDBJ databases">
        <authorList>
            <person name="Murphy D."/>
        </authorList>
    </citation>
    <scope>NUCLEOTIDE SEQUENCE [LARGE SCALE GENOMIC DNA]</scope>
    <source>
        <strain evidence="12 13">OL-4</strain>
    </source>
</reference>
<dbReference type="Pfam" id="PF00488">
    <property type="entry name" value="MutS_V"/>
    <property type="match status" value="1"/>
</dbReference>
<dbReference type="Pfam" id="PF05188">
    <property type="entry name" value="MutS_II"/>
    <property type="match status" value="1"/>
</dbReference>
<evidence type="ECO:0000256" key="9">
    <source>
        <dbReference type="HAMAP-Rule" id="MF_00096"/>
    </source>
</evidence>
<evidence type="ECO:0000256" key="6">
    <source>
        <dbReference type="ARBA" id="ARBA00023125"/>
    </source>
</evidence>
<keyword evidence="7 9" id="KW-0234">DNA repair</keyword>
<dbReference type="GO" id="GO:0003684">
    <property type="term" value="F:damaged DNA binding"/>
    <property type="evidence" value="ECO:0007669"/>
    <property type="project" value="UniProtKB-UniRule"/>
</dbReference>
<dbReference type="NCBIfam" id="TIGR01070">
    <property type="entry name" value="mutS1"/>
    <property type="match status" value="1"/>
</dbReference>
<dbReference type="Pfam" id="PF05190">
    <property type="entry name" value="MutS_IV"/>
    <property type="match status" value="1"/>
</dbReference>
<dbReference type="EMBL" id="CGIH01000025">
    <property type="protein sequence ID" value="CFX45638.1"/>
    <property type="molecule type" value="Genomic_DNA"/>
</dbReference>
<dbReference type="AlphaFoldDB" id="A0A0E4GBI6"/>
<dbReference type="InterPro" id="IPR016151">
    <property type="entry name" value="DNA_mismatch_repair_MutS_N"/>
</dbReference>
<dbReference type="InterPro" id="IPR036187">
    <property type="entry name" value="DNA_mismatch_repair_MutS_sf"/>
</dbReference>
<comment type="function">
    <text evidence="8 9">This protein is involved in the repair of mismatches in DNA. It is possible that it carries out the mismatch recognition step. This protein has a weak ATPase activity.</text>
</comment>
<keyword evidence="3 9" id="KW-0547">Nucleotide-binding</keyword>
<dbReference type="GO" id="GO:0005829">
    <property type="term" value="C:cytosol"/>
    <property type="evidence" value="ECO:0007669"/>
    <property type="project" value="TreeGrafter"/>
</dbReference>
<dbReference type="Gene3D" id="1.10.1420.10">
    <property type="match status" value="2"/>
</dbReference>
<dbReference type="Pfam" id="PF05192">
    <property type="entry name" value="MutS_III"/>
    <property type="match status" value="1"/>
</dbReference>
<evidence type="ECO:0000256" key="1">
    <source>
        <dbReference type="ARBA" id="ARBA00006271"/>
    </source>
</evidence>
<dbReference type="InterPro" id="IPR007861">
    <property type="entry name" value="DNA_mismatch_repair_MutS_clamp"/>
</dbReference>
<dbReference type="GO" id="GO:0005524">
    <property type="term" value="F:ATP binding"/>
    <property type="evidence" value="ECO:0007669"/>
    <property type="project" value="UniProtKB-UniRule"/>
</dbReference>
<dbReference type="Gene3D" id="3.40.1170.10">
    <property type="entry name" value="DNA repair protein MutS, domain I"/>
    <property type="match status" value="1"/>
</dbReference>
<dbReference type="SMART" id="SM00534">
    <property type="entry name" value="MUTSac"/>
    <property type="match status" value="1"/>
</dbReference>
<dbReference type="SUPFAM" id="SSF55271">
    <property type="entry name" value="DNA repair protein MutS, domain I"/>
    <property type="match status" value="1"/>
</dbReference>
<dbReference type="InterPro" id="IPR045076">
    <property type="entry name" value="MutS"/>
</dbReference>
<dbReference type="CDD" id="cd03284">
    <property type="entry name" value="ABC_MutS1"/>
    <property type="match status" value="1"/>
</dbReference>
<gene>
    <name evidence="9" type="primary">mutS</name>
    <name evidence="12" type="ORF">1253</name>
</gene>
<dbReference type="GO" id="GO:0006298">
    <property type="term" value="P:mismatch repair"/>
    <property type="evidence" value="ECO:0007669"/>
    <property type="project" value="UniProtKB-UniRule"/>
</dbReference>
<dbReference type="GO" id="GO:0140664">
    <property type="term" value="F:ATP-dependent DNA damage sensor activity"/>
    <property type="evidence" value="ECO:0007669"/>
    <property type="project" value="InterPro"/>
</dbReference>
<dbReference type="SUPFAM" id="SSF52540">
    <property type="entry name" value="P-loop containing nucleoside triphosphate hydrolases"/>
    <property type="match status" value="1"/>
</dbReference>
<evidence type="ECO:0000256" key="5">
    <source>
        <dbReference type="ARBA" id="ARBA00022840"/>
    </source>
</evidence>
<dbReference type="GO" id="GO:0030983">
    <property type="term" value="F:mismatched DNA binding"/>
    <property type="evidence" value="ECO:0007669"/>
    <property type="project" value="InterPro"/>
</dbReference>
<dbReference type="HAMAP" id="MF_00096">
    <property type="entry name" value="MutS"/>
    <property type="match status" value="1"/>
</dbReference>
<evidence type="ECO:0000256" key="2">
    <source>
        <dbReference type="ARBA" id="ARBA00021982"/>
    </source>
</evidence>